<dbReference type="EMBL" id="FUYE01000025">
    <property type="protein sequence ID" value="SKB07964.1"/>
    <property type="molecule type" value="Genomic_DNA"/>
</dbReference>
<reference evidence="2" key="1">
    <citation type="submission" date="2017-02" db="EMBL/GenBank/DDBJ databases">
        <authorList>
            <person name="Varghese N."/>
            <person name="Submissions S."/>
        </authorList>
    </citation>
    <scope>NUCLEOTIDE SEQUENCE [LARGE SCALE GENOMIC DNA]</scope>
    <source>
        <strain evidence="2">ATCC 700200</strain>
    </source>
</reference>
<sequence length="45" mass="5184">MAATRWGCHSTGCPFIKAPRLLTKLMRAWERYSGFTEAVKTHPEF</sequence>
<accession>A0A1T4Z1Q2</accession>
<name>A0A1T4Z1Q2_9BACT</name>
<protein>
    <submittedName>
        <fullName evidence="1">Uncharacterized protein</fullName>
    </submittedName>
</protein>
<gene>
    <name evidence="1" type="ORF">SAMN02745166_04828</name>
</gene>
<evidence type="ECO:0000313" key="2">
    <source>
        <dbReference type="Proteomes" id="UP000190774"/>
    </source>
</evidence>
<organism evidence="1 2">
    <name type="scientific">Prosthecobacter debontii</name>
    <dbReference type="NCBI Taxonomy" id="48467"/>
    <lineage>
        <taxon>Bacteria</taxon>
        <taxon>Pseudomonadati</taxon>
        <taxon>Verrucomicrobiota</taxon>
        <taxon>Verrucomicrobiia</taxon>
        <taxon>Verrucomicrobiales</taxon>
        <taxon>Verrucomicrobiaceae</taxon>
        <taxon>Prosthecobacter</taxon>
    </lineage>
</organism>
<feature type="non-terminal residue" evidence="1">
    <location>
        <position position="45"/>
    </location>
</feature>
<proteinExistence type="predicted"/>
<evidence type="ECO:0000313" key="1">
    <source>
        <dbReference type="EMBL" id="SKB07964.1"/>
    </source>
</evidence>
<keyword evidence="2" id="KW-1185">Reference proteome</keyword>
<dbReference type="AlphaFoldDB" id="A0A1T4Z1Q2"/>
<dbReference type="Proteomes" id="UP000190774">
    <property type="component" value="Unassembled WGS sequence"/>
</dbReference>